<reference evidence="3" key="1">
    <citation type="submission" date="2016-01" db="EMBL/GenBank/DDBJ databases">
        <authorList>
            <person name="Mcilroy J.S."/>
            <person name="Karst M S."/>
            <person name="Albertsen M."/>
        </authorList>
    </citation>
    <scope>NUCLEOTIDE SEQUENCE</scope>
    <source>
        <strain evidence="3">Cfx-K</strain>
    </source>
</reference>
<keyword evidence="1" id="KW-0472">Membrane</keyword>
<name>A0A160T049_9CHLR</name>
<keyword evidence="1" id="KW-0812">Transmembrane</keyword>
<keyword evidence="4" id="KW-1185">Reference proteome</keyword>
<dbReference type="Pfam" id="PF02698">
    <property type="entry name" value="DUF218"/>
    <property type="match status" value="1"/>
</dbReference>
<evidence type="ECO:0000256" key="1">
    <source>
        <dbReference type="SAM" id="Phobius"/>
    </source>
</evidence>
<evidence type="ECO:0000259" key="2">
    <source>
        <dbReference type="Pfam" id="PF02698"/>
    </source>
</evidence>
<protein>
    <recommendedName>
        <fullName evidence="2">DUF218 domain-containing protein</fullName>
    </recommendedName>
</protein>
<dbReference type="AlphaFoldDB" id="A0A160T049"/>
<dbReference type="GO" id="GO:0005886">
    <property type="term" value="C:plasma membrane"/>
    <property type="evidence" value="ECO:0007669"/>
    <property type="project" value="TreeGrafter"/>
</dbReference>
<feature type="domain" description="DUF218" evidence="2">
    <location>
        <begin position="63"/>
        <end position="194"/>
    </location>
</feature>
<dbReference type="EMBL" id="LN890655">
    <property type="protein sequence ID" value="CUS02058.2"/>
    <property type="molecule type" value="Genomic_DNA"/>
</dbReference>
<dbReference type="InterPro" id="IPR051599">
    <property type="entry name" value="Cell_Envelope_Assoc"/>
</dbReference>
<feature type="transmembrane region" description="Helical" evidence="1">
    <location>
        <begin position="20"/>
        <end position="41"/>
    </location>
</feature>
<accession>A0A160T049</accession>
<dbReference type="KEGG" id="pbf:CFX0092_A0177"/>
<dbReference type="PANTHER" id="PTHR30336:SF6">
    <property type="entry name" value="INTEGRAL MEMBRANE PROTEIN"/>
    <property type="match status" value="1"/>
</dbReference>
<dbReference type="CDD" id="cd06259">
    <property type="entry name" value="YdcF-like"/>
    <property type="match status" value="1"/>
</dbReference>
<sequence length="237" mass="25866">MDSLGRGCGFTIISGVKSLLRRGCLTGFIGIMLLAASPILWRSAVKVYYHRDMYAPTEAPQHQVAVVFGAAVYGNGRLSPVLRDRVDTAIALYEAGQVERIIVSGDNSSSYYDEPGSMMAYAIERGVDPADILADRAGHRTYDTCYRAGHVFEIESAILVTQAFHLPRALLTCAALGIDVVGVTADRRPYRDAGWYEIRETAATLVAAWDVMRREPPPLVEATPPLDQPTTLQFAGD</sequence>
<dbReference type="Proteomes" id="UP000215027">
    <property type="component" value="Chromosome I"/>
</dbReference>
<keyword evidence="1" id="KW-1133">Transmembrane helix</keyword>
<gene>
    <name evidence="3" type="ORF">CFX0092_A0177</name>
</gene>
<proteinExistence type="predicted"/>
<dbReference type="InterPro" id="IPR003848">
    <property type="entry name" value="DUF218"/>
</dbReference>
<dbReference type="PANTHER" id="PTHR30336">
    <property type="entry name" value="INNER MEMBRANE PROTEIN, PROBABLE PERMEASE"/>
    <property type="match status" value="1"/>
</dbReference>
<evidence type="ECO:0000313" key="4">
    <source>
        <dbReference type="Proteomes" id="UP000215027"/>
    </source>
</evidence>
<organism evidence="3 4">
    <name type="scientific">Candidatus Promineifilum breve</name>
    <dbReference type="NCBI Taxonomy" id="1806508"/>
    <lineage>
        <taxon>Bacteria</taxon>
        <taxon>Bacillati</taxon>
        <taxon>Chloroflexota</taxon>
        <taxon>Ardenticatenia</taxon>
        <taxon>Candidatus Promineifilales</taxon>
        <taxon>Candidatus Promineifilaceae</taxon>
        <taxon>Candidatus Promineifilum</taxon>
    </lineage>
</organism>
<evidence type="ECO:0000313" key="3">
    <source>
        <dbReference type="EMBL" id="CUS02058.2"/>
    </source>
</evidence>